<feature type="region of interest" description="Disordered" evidence="1">
    <location>
        <begin position="150"/>
        <end position="232"/>
    </location>
</feature>
<dbReference type="OrthoDB" id="3800763at2759"/>
<keyword evidence="3" id="KW-1185">Reference proteome</keyword>
<organism evidence="2 3">
    <name type="scientific">Periconia macrospinosa</name>
    <dbReference type="NCBI Taxonomy" id="97972"/>
    <lineage>
        <taxon>Eukaryota</taxon>
        <taxon>Fungi</taxon>
        <taxon>Dikarya</taxon>
        <taxon>Ascomycota</taxon>
        <taxon>Pezizomycotina</taxon>
        <taxon>Dothideomycetes</taxon>
        <taxon>Pleosporomycetidae</taxon>
        <taxon>Pleosporales</taxon>
        <taxon>Massarineae</taxon>
        <taxon>Periconiaceae</taxon>
        <taxon>Periconia</taxon>
    </lineage>
</organism>
<dbReference type="AlphaFoldDB" id="A0A2V1DI20"/>
<reference evidence="2 3" key="1">
    <citation type="journal article" date="2018" name="Sci. Rep.">
        <title>Comparative genomics provides insights into the lifestyle and reveals functional heterogeneity of dark septate endophytic fungi.</title>
        <authorList>
            <person name="Knapp D.G."/>
            <person name="Nemeth J.B."/>
            <person name="Barry K."/>
            <person name="Hainaut M."/>
            <person name="Henrissat B."/>
            <person name="Johnson J."/>
            <person name="Kuo A."/>
            <person name="Lim J.H.P."/>
            <person name="Lipzen A."/>
            <person name="Nolan M."/>
            <person name="Ohm R.A."/>
            <person name="Tamas L."/>
            <person name="Grigoriev I.V."/>
            <person name="Spatafora J.W."/>
            <person name="Nagy L.G."/>
            <person name="Kovacs G.M."/>
        </authorList>
    </citation>
    <scope>NUCLEOTIDE SEQUENCE [LARGE SCALE GENOMIC DNA]</scope>
    <source>
        <strain evidence="2 3">DSE2036</strain>
    </source>
</reference>
<dbReference type="Proteomes" id="UP000244855">
    <property type="component" value="Unassembled WGS sequence"/>
</dbReference>
<evidence type="ECO:0000256" key="1">
    <source>
        <dbReference type="SAM" id="MobiDB-lite"/>
    </source>
</evidence>
<sequence>MDRRISHIDASRFTSDIHHARTIFIIPTLPFAEPTAFFSSLAAHGPPEVLSNTGKLLTYPAALLLNVDDNLQAAILKHIPPFWESDKENQGGTAYETEEKEWQALFNHLSEDAHFLAYKKDGFVKDENDEGYGYTDLSLWCAAWLGERGKTGNSEEGQKLRAARKRARYSSDSPQEDSDDDDDDDVSRRYKRSKTDEDVEIELGTQSAGSSETSREQRRGSRIMRPSNWPEE</sequence>
<evidence type="ECO:0000313" key="3">
    <source>
        <dbReference type="Proteomes" id="UP000244855"/>
    </source>
</evidence>
<dbReference type="EMBL" id="KZ805440">
    <property type="protein sequence ID" value="PVH97263.1"/>
    <property type="molecule type" value="Genomic_DNA"/>
</dbReference>
<gene>
    <name evidence="2" type="ORF">DM02DRAFT_616595</name>
</gene>
<evidence type="ECO:0000313" key="2">
    <source>
        <dbReference type="EMBL" id="PVH97263.1"/>
    </source>
</evidence>
<proteinExistence type="predicted"/>
<protein>
    <submittedName>
        <fullName evidence="2">Uncharacterized protein</fullName>
    </submittedName>
</protein>
<feature type="compositionally biased region" description="Acidic residues" evidence="1">
    <location>
        <begin position="174"/>
        <end position="185"/>
    </location>
</feature>
<name>A0A2V1DI20_9PLEO</name>
<accession>A0A2V1DI20</accession>